<feature type="transmembrane region" description="Helical" evidence="13">
    <location>
        <begin position="17"/>
        <end position="38"/>
    </location>
</feature>
<keyword evidence="13" id="KW-0812">Transmembrane</keyword>
<evidence type="ECO:0000256" key="5">
    <source>
        <dbReference type="ARBA" id="ARBA00013229"/>
    </source>
</evidence>
<feature type="domain" description="Pectinesterase inhibitor" evidence="14">
    <location>
        <begin position="53"/>
        <end position="206"/>
    </location>
</feature>
<evidence type="ECO:0000256" key="11">
    <source>
        <dbReference type="PROSITE-ProRule" id="PRU10040"/>
    </source>
</evidence>
<keyword evidence="16" id="KW-1185">Reference proteome</keyword>
<evidence type="ECO:0000313" key="15">
    <source>
        <dbReference type="EMBL" id="KAL2340979.1"/>
    </source>
</evidence>
<evidence type="ECO:0000256" key="12">
    <source>
        <dbReference type="RuleBase" id="RU000589"/>
    </source>
</evidence>
<dbReference type="PROSITE" id="PS00503">
    <property type="entry name" value="PECTINESTERASE_2"/>
    <property type="match status" value="1"/>
</dbReference>
<dbReference type="SMART" id="SM00856">
    <property type="entry name" value="PMEI"/>
    <property type="match status" value="1"/>
</dbReference>
<keyword evidence="6 12" id="KW-0134">Cell wall</keyword>
<evidence type="ECO:0000256" key="7">
    <source>
        <dbReference type="ARBA" id="ARBA00022525"/>
    </source>
</evidence>
<evidence type="ECO:0000256" key="8">
    <source>
        <dbReference type="ARBA" id="ARBA00022801"/>
    </source>
</evidence>
<dbReference type="GO" id="GO:0030599">
    <property type="term" value="F:pectinesterase activity"/>
    <property type="evidence" value="ECO:0007669"/>
    <property type="project" value="UniProtKB-UniRule"/>
</dbReference>
<dbReference type="CDD" id="cd15798">
    <property type="entry name" value="PMEI-like_3"/>
    <property type="match status" value="1"/>
</dbReference>
<comment type="pathway">
    <text evidence="2 12">Glycan metabolism; pectin degradation; 2-dehydro-3-deoxy-D-gluconate from pectin: step 1/5.</text>
</comment>
<evidence type="ECO:0000256" key="4">
    <source>
        <dbReference type="ARBA" id="ARBA00007786"/>
    </source>
</evidence>
<dbReference type="InterPro" id="IPR006501">
    <property type="entry name" value="Pectinesterase_inhib_dom"/>
</dbReference>
<dbReference type="InterPro" id="IPR033131">
    <property type="entry name" value="Pectinesterase_Asp_AS"/>
</dbReference>
<keyword evidence="10 12" id="KW-0961">Cell wall biogenesis/degradation</keyword>
<comment type="function">
    <text evidence="12">Acts in the modification of cell walls via demethylesterification of cell wall pectin.</text>
</comment>
<dbReference type="NCBIfam" id="TIGR01614">
    <property type="entry name" value="PME_inhib"/>
    <property type="match status" value="1"/>
</dbReference>
<dbReference type="Pfam" id="PF01095">
    <property type="entry name" value="Pectinesterase"/>
    <property type="match status" value="1"/>
</dbReference>
<dbReference type="GO" id="GO:0042545">
    <property type="term" value="P:cell wall modification"/>
    <property type="evidence" value="ECO:0007669"/>
    <property type="project" value="UniProtKB-UniRule"/>
</dbReference>
<comment type="similarity">
    <text evidence="3">In the N-terminal section; belongs to the PMEI family.</text>
</comment>
<evidence type="ECO:0000313" key="16">
    <source>
        <dbReference type="Proteomes" id="UP001603857"/>
    </source>
</evidence>
<dbReference type="InterPro" id="IPR000070">
    <property type="entry name" value="Pectinesterase_cat"/>
</dbReference>
<keyword evidence="9 12" id="KW-0063">Aspartyl esterase</keyword>
<keyword evidence="8 12" id="KW-0378">Hydrolase</keyword>
<dbReference type="EC" id="3.1.1.11" evidence="5 12"/>
<dbReference type="InterPro" id="IPR011050">
    <property type="entry name" value="Pectin_lyase_fold/virulence"/>
</dbReference>
<protein>
    <recommendedName>
        <fullName evidence="5 12">Pectinesterase</fullName>
        <ecNumber evidence="5 12">3.1.1.11</ecNumber>
    </recommendedName>
</protein>
<dbReference type="Gene3D" id="1.20.140.40">
    <property type="entry name" value="Invertase/pectin methylesterase inhibitor family protein"/>
    <property type="match status" value="1"/>
</dbReference>
<comment type="similarity">
    <text evidence="4">In the C-terminal section; belongs to the pectinesterase family.</text>
</comment>
<dbReference type="FunFam" id="1.20.140.40:FF:000001">
    <property type="entry name" value="Pectinesterase"/>
    <property type="match status" value="1"/>
</dbReference>
<dbReference type="PROSITE" id="PS00800">
    <property type="entry name" value="PECTINESTERASE_1"/>
    <property type="match status" value="1"/>
</dbReference>
<proteinExistence type="inferred from homology"/>
<evidence type="ECO:0000256" key="6">
    <source>
        <dbReference type="ARBA" id="ARBA00022512"/>
    </source>
</evidence>
<name>A0ABD1MYU3_9FABA</name>
<keyword evidence="13" id="KW-0472">Membrane</keyword>
<dbReference type="PANTHER" id="PTHR31707">
    <property type="entry name" value="PECTINESTERASE"/>
    <property type="match status" value="1"/>
</dbReference>
<evidence type="ECO:0000256" key="1">
    <source>
        <dbReference type="ARBA" id="ARBA00004191"/>
    </source>
</evidence>
<reference evidence="15 16" key="1">
    <citation type="submission" date="2024-08" db="EMBL/GenBank/DDBJ databases">
        <title>Insights into the chromosomal genome structure of Flemingia macrophylla.</title>
        <authorList>
            <person name="Ding Y."/>
            <person name="Zhao Y."/>
            <person name="Bi W."/>
            <person name="Wu M."/>
            <person name="Zhao G."/>
            <person name="Gong Y."/>
            <person name="Li W."/>
            <person name="Zhang P."/>
        </authorList>
    </citation>
    <scope>NUCLEOTIDE SEQUENCE [LARGE SCALE GENOMIC DNA]</scope>
    <source>
        <strain evidence="15">DYQJB</strain>
        <tissue evidence="15">Leaf</tissue>
    </source>
</reference>
<dbReference type="SUPFAM" id="SSF51126">
    <property type="entry name" value="Pectin lyase-like"/>
    <property type="match status" value="1"/>
</dbReference>
<evidence type="ECO:0000259" key="14">
    <source>
        <dbReference type="SMART" id="SM00856"/>
    </source>
</evidence>
<sequence>MANEDDNNSNRQQQRRFALLGISSILLVAMVAAVGVTLNSSGEGDDGGRITSSQRNQVEMLCHSTEYKETCRKSLEGRASNETTDTIELIKAAFDATAVELVNHIRNSTLYDELAKDNMTRQAMDICKEVFEYAVDGIHKSAETLDKFEMKKLGEYVYDLKVWFTGSLSHQQTCLDGFVNTSTKAGDTMVKVMNASLELSSNALGMINVISDMLKDLNISSIGNRRLLSDEVHARDSSLPSWVNEGQRRLLQAGSGKIDAIVAQDGSGQFKSIKDALKTVPRNNAQMFVIHVKAGVYNENVELTKDMTHVTVVGDGPTKTKFTGSLNYVDGVQTYKTATFAVNAANFMAKDVGFENTAGSEKHQAVALRVTADRAVFFNCQMDGYQDTLYVQSQRQFYRDCTVTGTIDFVFGDAFGMFQNCKLIVRKPLANQRCMVTAGGRTKSDSPSALVFQKCHFTGEPDLASLQPKVSYLGRPWKPYSKVIIMESQIDNIFLPEGYMAWMGTQFKETCIYYEYNNKGPGADTSTRVKWPGVKSVSFGEANKYFPGKFFELANSTERDTWIVDAKVPYTLGSMA</sequence>
<comment type="subcellular location">
    <subcellularLocation>
        <location evidence="1 12">Secreted</location>
        <location evidence="1 12">Cell wall</location>
    </subcellularLocation>
</comment>
<dbReference type="AlphaFoldDB" id="A0ABD1MYU3"/>
<dbReference type="InterPro" id="IPR018040">
    <property type="entry name" value="Pectinesterase_Tyr_AS"/>
</dbReference>
<keyword evidence="7 12" id="KW-0964">Secreted</keyword>
<evidence type="ECO:0000256" key="13">
    <source>
        <dbReference type="SAM" id="Phobius"/>
    </source>
</evidence>
<dbReference type="InterPro" id="IPR012334">
    <property type="entry name" value="Pectin_lyas_fold"/>
</dbReference>
<feature type="active site" evidence="11">
    <location>
        <position position="408"/>
    </location>
</feature>
<dbReference type="FunFam" id="2.160.20.10:FF:000029">
    <property type="entry name" value="Pectinesterase 4"/>
    <property type="match status" value="1"/>
</dbReference>
<evidence type="ECO:0000256" key="10">
    <source>
        <dbReference type="ARBA" id="ARBA00023316"/>
    </source>
</evidence>
<evidence type="ECO:0000256" key="2">
    <source>
        <dbReference type="ARBA" id="ARBA00005184"/>
    </source>
</evidence>
<organism evidence="15 16">
    <name type="scientific">Flemingia macrophylla</name>
    <dbReference type="NCBI Taxonomy" id="520843"/>
    <lineage>
        <taxon>Eukaryota</taxon>
        <taxon>Viridiplantae</taxon>
        <taxon>Streptophyta</taxon>
        <taxon>Embryophyta</taxon>
        <taxon>Tracheophyta</taxon>
        <taxon>Spermatophyta</taxon>
        <taxon>Magnoliopsida</taxon>
        <taxon>eudicotyledons</taxon>
        <taxon>Gunneridae</taxon>
        <taxon>Pentapetalae</taxon>
        <taxon>rosids</taxon>
        <taxon>fabids</taxon>
        <taxon>Fabales</taxon>
        <taxon>Fabaceae</taxon>
        <taxon>Papilionoideae</taxon>
        <taxon>50 kb inversion clade</taxon>
        <taxon>NPAAA clade</taxon>
        <taxon>indigoferoid/millettioid clade</taxon>
        <taxon>Phaseoleae</taxon>
        <taxon>Flemingia</taxon>
    </lineage>
</organism>
<evidence type="ECO:0000256" key="3">
    <source>
        <dbReference type="ARBA" id="ARBA00006027"/>
    </source>
</evidence>
<evidence type="ECO:0000256" key="9">
    <source>
        <dbReference type="ARBA" id="ARBA00023085"/>
    </source>
</evidence>
<dbReference type="InterPro" id="IPR035513">
    <property type="entry name" value="Invertase/methylesterase_inhib"/>
</dbReference>
<dbReference type="Gene3D" id="2.160.20.10">
    <property type="entry name" value="Single-stranded right-handed beta-helix, Pectin lyase-like"/>
    <property type="match status" value="1"/>
</dbReference>
<keyword evidence="13" id="KW-1133">Transmembrane helix</keyword>
<dbReference type="Proteomes" id="UP001603857">
    <property type="component" value="Unassembled WGS sequence"/>
</dbReference>
<comment type="caution">
    <text evidence="15">The sequence shown here is derived from an EMBL/GenBank/DDBJ whole genome shotgun (WGS) entry which is preliminary data.</text>
</comment>
<dbReference type="GO" id="GO:0045490">
    <property type="term" value="P:pectin catabolic process"/>
    <property type="evidence" value="ECO:0007669"/>
    <property type="project" value="UniProtKB-UniRule"/>
</dbReference>
<accession>A0ABD1MYU3</accession>
<dbReference type="EMBL" id="JBGMDY010000003">
    <property type="protein sequence ID" value="KAL2340979.1"/>
    <property type="molecule type" value="Genomic_DNA"/>
</dbReference>
<dbReference type="Pfam" id="PF04043">
    <property type="entry name" value="PMEI"/>
    <property type="match status" value="1"/>
</dbReference>
<gene>
    <name evidence="15" type="ORF">Fmac_008919</name>
</gene>
<dbReference type="SUPFAM" id="SSF101148">
    <property type="entry name" value="Plant invertase/pectin methylesterase inhibitor"/>
    <property type="match status" value="1"/>
</dbReference>
<comment type="catalytic activity">
    <reaction evidence="12">
        <text>[(1-&gt;4)-alpha-D-galacturonosyl methyl ester](n) + n H2O = [(1-&gt;4)-alpha-D-galacturonosyl](n) + n methanol + n H(+)</text>
        <dbReference type="Rhea" id="RHEA:22380"/>
        <dbReference type="Rhea" id="RHEA-COMP:14570"/>
        <dbReference type="Rhea" id="RHEA-COMP:14573"/>
        <dbReference type="ChEBI" id="CHEBI:15377"/>
        <dbReference type="ChEBI" id="CHEBI:15378"/>
        <dbReference type="ChEBI" id="CHEBI:17790"/>
        <dbReference type="ChEBI" id="CHEBI:140522"/>
        <dbReference type="ChEBI" id="CHEBI:140523"/>
        <dbReference type="EC" id="3.1.1.11"/>
    </reaction>
</comment>